<dbReference type="RefSeq" id="WP_238197986.1">
    <property type="nucleotide sequence ID" value="NZ_BPQZ01000022.1"/>
</dbReference>
<proteinExistence type="predicted"/>
<organism evidence="1 2">
    <name type="scientific">Methylobacterium tardum</name>
    <dbReference type="NCBI Taxonomy" id="374432"/>
    <lineage>
        <taxon>Bacteria</taxon>
        <taxon>Pseudomonadati</taxon>
        <taxon>Pseudomonadota</taxon>
        <taxon>Alphaproteobacteria</taxon>
        <taxon>Hyphomicrobiales</taxon>
        <taxon>Methylobacteriaceae</taxon>
        <taxon>Methylobacterium</taxon>
    </lineage>
</organism>
<evidence type="ECO:0000313" key="2">
    <source>
        <dbReference type="Proteomes" id="UP001157440"/>
    </source>
</evidence>
<comment type="caution">
    <text evidence="1">The sequence shown here is derived from an EMBL/GenBank/DDBJ whole genome shotgun (WGS) entry which is preliminary data.</text>
</comment>
<dbReference type="EMBL" id="BSPL01000016">
    <property type="protein sequence ID" value="GLS70546.1"/>
    <property type="molecule type" value="Genomic_DNA"/>
</dbReference>
<name>A0AA37TIU9_9HYPH</name>
<dbReference type="Proteomes" id="UP001157440">
    <property type="component" value="Unassembled WGS sequence"/>
</dbReference>
<gene>
    <name evidence="1" type="ORF">GCM10007890_25590</name>
</gene>
<keyword evidence="2" id="KW-1185">Reference proteome</keyword>
<dbReference type="AlphaFoldDB" id="A0AA37TIU9"/>
<protein>
    <submittedName>
        <fullName evidence="1">Uncharacterized protein</fullName>
    </submittedName>
</protein>
<reference evidence="2" key="1">
    <citation type="journal article" date="2019" name="Int. J. Syst. Evol. Microbiol.">
        <title>The Global Catalogue of Microorganisms (GCM) 10K type strain sequencing project: providing services to taxonomists for standard genome sequencing and annotation.</title>
        <authorList>
            <consortium name="The Broad Institute Genomics Platform"/>
            <consortium name="The Broad Institute Genome Sequencing Center for Infectious Disease"/>
            <person name="Wu L."/>
            <person name="Ma J."/>
        </authorList>
    </citation>
    <scope>NUCLEOTIDE SEQUENCE [LARGE SCALE GENOMIC DNA]</scope>
    <source>
        <strain evidence="2">NBRC 103632</strain>
    </source>
</reference>
<sequence>MSAAITTPDQRYIVVRDRLWRRTDPNLSPEERQALIVRLMAARRAVKAAKQAERDNDAGAAEALTAARAEVDAAKVALGERGPVWWQDGAPDLNRRMVRTTPYAEWYAALSAGEPEPR</sequence>
<accession>A0AA37TIU9</accession>
<evidence type="ECO:0000313" key="1">
    <source>
        <dbReference type="EMBL" id="GLS70546.1"/>
    </source>
</evidence>